<evidence type="ECO:0000313" key="2">
    <source>
        <dbReference type="EnsemblPlants" id="KRH57828"/>
    </source>
</evidence>
<accession>K7KNX8</accession>
<keyword evidence="3" id="KW-1185">Reference proteome</keyword>
<name>K7KNX8_SOYBN</name>
<dbReference type="AlphaFoldDB" id="K7KNX8"/>
<proteinExistence type="predicted"/>
<gene>
    <name evidence="1" type="ORF">GLYMA_05G087000</name>
</gene>
<reference evidence="2" key="2">
    <citation type="submission" date="2018-02" db="UniProtKB">
        <authorList>
            <consortium name="EnsemblPlants"/>
        </authorList>
    </citation>
    <scope>IDENTIFICATION</scope>
    <source>
        <strain evidence="2">Williams 82</strain>
    </source>
</reference>
<evidence type="ECO:0000313" key="3">
    <source>
        <dbReference type="Proteomes" id="UP000008827"/>
    </source>
</evidence>
<reference evidence="1" key="3">
    <citation type="submission" date="2018-07" db="EMBL/GenBank/DDBJ databases">
        <title>WGS assembly of Glycine max.</title>
        <authorList>
            <person name="Schmutz J."/>
            <person name="Cannon S."/>
            <person name="Schlueter J."/>
            <person name="Ma J."/>
            <person name="Mitros T."/>
            <person name="Nelson W."/>
            <person name="Hyten D."/>
            <person name="Song Q."/>
            <person name="Thelen J."/>
            <person name="Cheng J."/>
            <person name="Xu D."/>
            <person name="Hellsten U."/>
            <person name="May G."/>
            <person name="Yu Y."/>
            <person name="Sakurai T."/>
            <person name="Umezawa T."/>
            <person name="Bhattacharyya M."/>
            <person name="Sandhu D."/>
            <person name="Valliyodan B."/>
            <person name="Lindquist E."/>
            <person name="Peto M."/>
            <person name="Grant D."/>
            <person name="Shu S."/>
            <person name="Goodstein D."/>
            <person name="Barry K."/>
            <person name="Futrell-Griggs M."/>
            <person name="Abernathy B."/>
            <person name="Du J."/>
            <person name="Tian Z."/>
            <person name="Zhu L."/>
            <person name="Gill N."/>
            <person name="Joshi T."/>
            <person name="Libault M."/>
            <person name="Sethuraman A."/>
            <person name="Zhang X."/>
            <person name="Shinozaki K."/>
            <person name="Nguyen H."/>
            <person name="Wing R."/>
            <person name="Cregan P."/>
            <person name="Specht J."/>
            <person name="Grimwood J."/>
            <person name="Rokhsar D."/>
            <person name="Stacey G."/>
            <person name="Shoemaker R."/>
            <person name="Jackson S."/>
        </authorList>
    </citation>
    <scope>NUCLEOTIDE SEQUENCE</scope>
    <source>
        <tissue evidence="1">Callus</tissue>
    </source>
</reference>
<dbReference type="EMBL" id="CM000838">
    <property type="protein sequence ID" value="KRH57828.1"/>
    <property type="molecule type" value="Genomic_DNA"/>
</dbReference>
<organism evidence="1">
    <name type="scientific">Glycine max</name>
    <name type="common">Soybean</name>
    <name type="synonym">Glycine hispida</name>
    <dbReference type="NCBI Taxonomy" id="3847"/>
    <lineage>
        <taxon>Eukaryota</taxon>
        <taxon>Viridiplantae</taxon>
        <taxon>Streptophyta</taxon>
        <taxon>Embryophyta</taxon>
        <taxon>Tracheophyta</taxon>
        <taxon>Spermatophyta</taxon>
        <taxon>Magnoliopsida</taxon>
        <taxon>eudicotyledons</taxon>
        <taxon>Gunneridae</taxon>
        <taxon>Pentapetalae</taxon>
        <taxon>rosids</taxon>
        <taxon>fabids</taxon>
        <taxon>Fabales</taxon>
        <taxon>Fabaceae</taxon>
        <taxon>Papilionoideae</taxon>
        <taxon>50 kb inversion clade</taxon>
        <taxon>NPAAA clade</taxon>
        <taxon>indigoferoid/millettioid clade</taxon>
        <taxon>Phaseoleae</taxon>
        <taxon>Glycine</taxon>
        <taxon>Glycine subgen. Soja</taxon>
    </lineage>
</organism>
<reference evidence="1 2" key="1">
    <citation type="journal article" date="2010" name="Nature">
        <title>Genome sequence of the palaeopolyploid soybean.</title>
        <authorList>
            <person name="Schmutz J."/>
            <person name="Cannon S.B."/>
            <person name="Schlueter J."/>
            <person name="Ma J."/>
            <person name="Mitros T."/>
            <person name="Nelson W."/>
            <person name="Hyten D.L."/>
            <person name="Song Q."/>
            <person name="Thelen J.J."/>
            <person name="Cheng J."/>
            <person name="Xu D."/>
            <person name="Hellsten U."/>
            <person name="May G.D."/>
            <person name="Yu Y."/>
            <person name="Sakurai T."/>
            <person name="Umezawa T."/>
            <person name="Bhattacharyya M.K."/>
            <person name="Sandhu D."/>
            <person name="Valliyodan B."/>
            <person name="Lindquist E."/>
            <person name="Peto M."/>
            <person name="Grant D."/>
            <person name="Shu S."/>
            <person name="Goodstein D."/>
            <person name="Barry K."/>
            <person name="Futrell-Griggs M."/>
            <person name="Abernathy B."/>
            <person name="Du J."/>
            <person name="Tian Z."/>
            <person name="Zhu L."/>
            <person name="Gill N."/>
            <person name="Joshi T."/>
            <person name="Libault M."/>
            <person name="Sethuraman A."/>
            <person name="Zhang X.-C."/>
            <person name="Shinozaki K."/>
            <person name="Nguyen H.T."/>
            <person name="Wing R.A."/>
            <person name="Cregan P."/>
            <person name="Specht J."/>
            <person name="Grimwood J."/>
            <person name="Rokhsar D."/>
            <person name="Stacey G."/>
            <person name="Shoemaker R.C."/>
            <person name="Jackson S.A."/>
        </authorList>
    </citation>
    <scope>NUCLEOTIDE SEQUENCE</scope>
    <source>
        <strain evidence="2">cv. Williams 82</strain>
        <tissue evidence="1">Callus</tissue>
    </source>
</reference>
<dbReference type="Gramene" id="KRH57828">
    <property type="protein sequence ID" value="KRH57828"/>
    <property type="gene ID" value="GLYMA_05G087000"/>
</dbReference>
<dbReference type="InParanoid" id="K7KNX8"/>
<protein>
    <submittedName>
        <fullName evidence="1 2">Uncharacterized protein</fullName>
    </submittedName>
</protein>
<dbReference type="HOGENOM" id="CLU_3036252_0_0_1"/>
<dbReference type="PaxDb" id="3847-GLYMA05G13550.1"/>
<sequence length="55" mass="6252">MGNPVSNRNRSTNSVYNLTTISTSFMGNRGRNDKANEHRSFFAPLNQCHNCIQLH</sequence>
<dbReference type="Proteomes" id="UP000008827">
    <property type="component" value="Chromosome 5"/>
</dbReference>
<evidence type="ECO:0000313" key="1">
    <source>
        <dbReference type="EMBL" id="KRH57828.1"/>
    </source>
</evidence>
<dbReference type="EnsemblPlants" id="KRH57828">
    <property type="protein sequence ID" value="KRH57828"/>
    <property type="gene ID" value="GLYMA_05G087000"/>
</dbReference>